<feature type="region of interest" description="Disordered" evidence="3">
    <location>
        <begin position="1"/>
        <end position="31"/>
    </location>
</feature>
<evidence type="ECO:0000313" key="5">
    <source>
        <dbReference type="Proteomes" id="UP000243494"/>
    </source>
</evidence>
<dbReference type="InterPro" id="IPR005648">
    <property type="entry name" value="FlgD"/>
</dbReference>
<reference evidence="4 5" key="1">
    <citation type="journal article" date="2017" name="Genome Announc.">
        <title>Draft Genome Sequence of Romboutsia maritimum sp. nov. Strain CCRI-22766(T), Isolated from Coastal Estuarine Mud.</title>
        <authorList>
            <person name="Maheux A.F."/>
            <person name="Boudreau D.K."/>
            <person name="Berube E."/>
            <person name="Boissinot M."/>
            <person name="Raymond F."/>
            <person name="Brodeur S."/>
            <person name="Corbeil J."/>
            <person name="Brightwell G."/>
            <person name="Broda D."/>
            <person name="Omar R.F."/>
            <person name="Bergeron M.G."/>
        </authorList>
    </citation>
    <scope>NUCLEOTIDE SEQUENCE [LARGE SCALE GENOMIC DNA]</scope>
    <source>
        <strain evidence="4 5">CCRI-22766</strain>
    </source>
</reference>
<dbReference type="EMBL" id="NOJZ02000002">
    <property type="protein sequence ID" value="RDY24536.1"/>
    <property type="molecule type" value="Genomic_DNA"/>
</dbReference>
<evidence type="ECO:0000313" key="4">
    <source>
        <dbReference type="EMBL" id="RDY24536.1"/>
    </source>
</evidence>
<sequence>MNTLSSKSTDTNISTRSTKNTTKTENGTKVVASGEGADKDLFLKLLVAQMKNQDPFKPQDPTQYITQLAQFNSLENLMAIKDGMNYVANMGNGLLVNSAMSTAASLIGKNVEVFSQQDDSTQITKHTGKVENVYIEDGVINMNIKLDETGEVKSFTYDSLLKVSDQPITSDKTEEVTNTDNNI</sequence>
<name>A0A371IVN6_9FIRM</name>
<organism evidence="4 5">
    <name type="scientific">Romboutsia maritimum</name>
    <dbReference type="NCBI Taxonomy" id="2020948"/>
    <lineage>
        <taxon>Bacteria</taxon>
        <taxon>Bacillati</taxon>
        <taxon>Bacillota</taxon>
        <taxon>Clostridia</taxon>
        <taxon>Peptostreptococcales</taxon>
        <taxon>Peptostreptococcaceae</taxon>
        <taxon>Romboutsia</taxon>
    </lineage>
</organism>
<gene>
    <name evidence="4" type="ORF">CHF27_002535</name>
</gene>
<feature type="compositionally biased region" description="Polar residues" evidence="3">
    <location>
        <begin position="1"/>
        <end position="17"/>
    </location>
</feature>
<accession>A0A371IVN6</accession>
<dbReference type="OrthoDB" id="280334at2"/>
<evidence type="ECO:0000256" key="3">
    <source>
        <dbReference type="SAM" id="MobiDB-lite"/>
    </source>
</evidence>
<dbReference type="GO" id="GO:0044781">
    <property type="term" value="P:bacterial-type flagellum organization"/>
    <property type="evidence" value="ECO:0007669"/>
    <property type="project" value="UniProtKB-KW"/>
</dbReference>
<dbReference type="Pfam" id="PF03963">
    <property type="entry name" value="FlgD"/>
    <property type="match status" value="1"/>
</dbReference>
<comment type="caution">
    <text evidence="4">The sequence shown here is derived from an EMBL/GenBank/DDBJ whole genome shotgun (WGS) entry which is preliminary data.</text>
</comment>
<dbReference type="AlphaFoldDB" id="A0A371IVN6"/>
<evidence type="ECO:0000256" key="2">
    <source>
        <dbReference type="ARBA" id="ARBA00022795"/>
    </source>
</evidence>
<keyword evidence="4" id="KW-0282">Flagellum</keyword>
<keyword evidence="4" id="KW-0969">Cilium</keyword>
<proteinExistence type="inferred from homology"/>
<dbReference type="Proteomes" id="UP000243494">
    <property type="component" value="Unassembled WGS sequence"/>
</dbReference>
<comment type="similarity">
    <text evidence="1">Belongs to the FlgD family.</text>
</comment>
<dbReference type="RefSeq" id="WP_095405922.1">
    <property type="nucleotide sequence ID" value="NZ_NOJZ02000002.1"/>
</dbReference>
<keyword evidence="4" id="KW-0966">Cell projection</keyword>
<keyword evidence="2" id="KW-1005">Bacterial flagellum biogenesis</keyword>
<keyword evidence="5" id="KW-1185">Reference proteome</keyword>
<feature type="compositionally biased region" description="Low complexity" evidence="3">
    <location>
        <begin position="18"/>
        <end position="29"/>
    </location>
</feature>
<protein>
    <submittedName>
        <fullName evidence="4">Flagellar biosynthesis protein FlgD</fullName>
    </submittedName>
</protein>
<evidence type="ECO:0000256" key="1">
    <source>
        <dbReference type="ARBA" id="ARBA00010577"/>
    </source>
</evidence>